<sequence>MQRIRPKCSDENEDDLLQLQEDFLFGVHPPAATVKRVNKPPSVELDKVQPVPLKKEEQVGEEEDLSDSDLPPPLIEKVNKPTSTNDTLTNARSENTSKPPNIQPDRIALDIDEMPPLVKNPTETTKKKSIFAARLNKQLAPPSTSMEAPSTKTNFSFGIGLLGEVKEKSSTTFEQVNSTPNFPTGFPKPVHRSLFKRNMKKTVQVDSEPVEPKIENVMYRQIDEENTETLSNMTEEEILEAQAELMRQLDPALIEKLRNRQPLSQRSLKPNEEIKEVESTIPIEAQGTKKEEGNQFPDEMNIVEMKEKYFPNVQAEPEKLKWMLDEDTINSLDENVTASDASNTPKADHPVLKVRFDFHGNQLKENEDVPTHMGLHHHGDDPDRPGYTLAELLHLMRSAVSSQRIISLNIIGKIIRNLKSGQHGVDIQKLILDYLMKEKAAVYIRAAVDDVNESAMAAALNTLSVWISDDAEETIWDDILLLSKGSIFVPRVDAPSIATTRNNRLGFDVSEENDDGDEVENENTIQGHAKLASKDIIKGLLAMNLLPRLRYLLDYSRLPDFSISQIFKILVQIAQHSVESSRAVFDCPDMINTIRGYISRQWPPYSDERVNQFPNVLAVKLMRIWAQSNRSIAKELIDKELVNSLLRFMVVDPDILKKEDQARGYQLQLETLKLWNILTTYGFYCHILGDFHQEFVKYVSALSQLQPWTQTDLISRLRTKKVVLFFRLLENLTYAAVDTHSTEPEHAVCWPHVTLFSSYAILLFNQISQTLEEQESFKGDMTLCELAMASMGQYLSGWLRYVDSNDTTDLPQVLELRKQLNLDSWTTSKMFEHSALRITSLINDISKAEKTKESHFIPGLYLSNRLRTAEYMYELSAICNYVSTYLDLVTKMKKFISDFYGLGQTLLTSTNLLSLLDCLSQNFQPETEWMSQIVRGQYLAIYSWVNLFNKICDTLKPKEEIPEGLFSAFTSYYTATIVLATRPLAGDEAIAESMIFYALRPRNIQKLVQDVDDSTLQVPDNLREILEPFLNSHLGKEENIVQSRVVSYRLLKQTQSLFFQRAPQLNRNWFAQWTLSPIDDVVKITKETEEVEEICGFSVFDIITNTLKYTKLVNHIASDSGFDSHINCLTGVRKIMKIFSINYRVNGEDLFLMDEVEHLLDTLYNKYIAEFIKLGDQTPFDLEEASDSGIPFYQFYQDFLNLYVSVSFGNQVFARMVLPPLAMNYPSEYRLALWSEYFEMLSTFRIPLNDAPAPNGLKGYFYPVERNFTLLQLYIRALLTRKVTKQHTPFLYWIAVHHLSENVQQRLSKYKSSEVGSSEPLLMMMRDFITKSQSDKELCSDLANYHNSESTFLSPDCCEASTDNQSIRNWIFKE</sequence>
<dbReference type="PANTHER" id="PTHR21483:SF18">
    <property type="entry name" value="RNA POLYMERASE II-ASSOCIATED PROTEIN 1"/>
    <property type="match status" value="1"/>
</dbReference>
<dbReference type="Proteomes" id="UP001479436">
    <property type="component" value="Unassembled WGS sequence"/>
</dbReference>
<evidence type="ECO:0000313" key="9">
    <source>
        <dbReference type="EMBL" id="KAK9766148.1"/>
    </source>
</evidence>
<dbReference type="InterPro" id="IPR057989">
    <property type="entry name" value="TPR_RPAP1/MINIYO-like"/>
</dbReference>
<dbReference type="PANTHER" id="PTHR21483">
    <property type="entry name" value="RNA POLYMERASE II-ASSOCIATED PROTEIN 1"/>
    <property type="match status" value="1"/>
</dbReference>
<feature type="domain" description="RPAP1 C-terminal" evidence="6">
    <location>
        <begin position="354"/>
        <end position="418"/>
    </location>
</feature>
<dbReference type="Pfam" id="PF08620">
    <property type="entry name" value="RPAP1_C"/>
    <property type="match status" value="1"/>
</dbReference>
<evidence type="ECO:0000259" key="6">
    <source>
        <dbReference type="Pfam" id="PF08620"/>
    </source>
</evidence>
<evidence type="ECO:0000259" key="8">
    <source>
        <dbReference type="Pfam" id="PF25766"/>
    </source>
</evidence>
<dbReference type="Pfam" id="PF25766">
    <property type="entry name" value="TPR_RPAP1"/>
    <property type="match status" value="1"/>
</dbReference>
<evidence type="ECO:0000313" key="10">
    <source>
        <dbReference type="Proteomes" id="UP001479436"/>
    </source>
</evidence>
<proteinExistence type="inferred from homology"/>
<feature type="domain" description="RPAP1/MINIYO-like TPR repeats" evidence="8">
    <location>
        <begin position="1100"/>
        <end position="1302"/>
    </location>
</feature>
<feature type="domain" description="RPAP1 N-terminal" evidence="7">
    <location>
        <begin position="220"/>
        <end position="261"/>
    </location>
</feature>
<keyword evidence="4" id="KW-0539">Nucleus</keyword>
<evidence type="ECO:0000256" key="1">
    <source>
        <dbReference type="ARBA" id="ARBA00004123"/>
    </source>
</evidence>
<dbReference type="Pfam" id="PF08621">
    <property type="entry name" value="RPAP1_N"/>
    <property type="match status" value="1"/>
</dbReference>
<evidence type="ECO:0000259" key="7">
    <source>
        <dbReference type="Pfam" id="PF08621"/>
    </source>
</evidence>
<comment type="caution">
    <text evidence="9">The sequence shown here is derived from an EMBL/GenBank/DDBJ whole genome shotgun (WGS) entry which is preliminary data.</text>
</comment>
<gene>
    <name evidence="9" type="ORF">K7432_004986</name>
</gene>
<accession>A0ABR2WX99</accession>
<comment type="similarity">
    <text evidence="2">Belongs to the RPAP1 family.</text>
</comment>
<evidence type="ECO:0008006" key="11">
    <source>
        <dbReference type="Google" id="ProtNLM"/>
    </source>
</evidence>
<reference evidence="9 10" key="1">
    <citation type="submission" date="2023-04" db="EMBL/GenBank/DDBJ databases">
        <title>Genome of Basidiobolus ranarum AG-B5.</title>
        <authorList>
            <person name="Stajich J.E."/>
            <person name="Carter-House D."/>
            <person name="Gryganskyi A."/>
        </authorList>
    </citation>
    <scope>NUCLEOTIDE SEQUENCE [LARGE SCALE GENOMIC DNA]</scope>
    <source>
        <strain evidence="9 10">AG-B5</strain>
    </source>
</reference>
<evidence type="ECO:0000256" key="2">
    <source>
        <dbReference type="ARBA" id="ARBA00009953"/>
    </source>
</evidence>
<evidence type="ECO:0000256" key="4">
    <source>
        <dbReference type="ARBA" id="ARBA00023242"/>
    </source>
</evidence>
<dbReference type="InterPro" id="IPR013929">
    <property type="entry name" value="RPAP1_C"/>
</dbReference>
<dbReference type="EMBL" id="JASJQH010000184">
    <property type="protein sequence ID" value="KAK9766148.1"/>
    <property type="molecule type" value="Genomic_DNA"/>
</dbReference>
<keyword evidence="3" id="KW-0804">Transcription</keyword>
<evidence type="ECO:0000256" key="5">
    <source>
        <dbReference type="SAM" id="MobiDB-lite"/>
    </source>
</evidence>
<organism evidence="9 10">
    <name type="scientific">Basidiobolus ranarum</name>
    <dbReference type="NCBI Taxonomy" id="34480"/>
    <lineage>
        <taxon>Eukaryota</taxon>
        <taxon>Fungi</taxon>
        <taxon>Fungi incertae sedis</taxon>
        <taxon>Zoopagomycota</taxon>
        <taxon>Entomophthoromycotina</taxon>
        <taxon>Basidiobolomycetes</taxon>
        <taxon>Basidiobolales</taxon>
        <taxon>Basidiobolaceae</taxon>
        <taxon>Basidiobolus</taxon>
    </lineage>
</organism>
<evidence type="ECO:0000256" key="3">
    <source>
        <dbReference type="ARBA" id="ARBA00023163"/>
    </source>
</evidence>
<feature type="region of interest" description="Disordered" evidence="5">
    <location>
        <begin position="34"/>
        <end position="104"/>
    </location>
</feature>
<dbReference type="InterPro" id="IPR013930">
    <property type="entry name" value="RPAP1_N"/>
</dbReference>
<protein>
    <recommendedName>
        <fullName evidence="11">RNA polymerase II-associated protein 1</fullName>
    </recommendedName>
</protein>
<name>A0ABR2WX99_9FUNG</name>
<comment type="subcellular location">
    <subcellularLocation>
        <location evidence="1">Nucleus</location>
    </subcellularLocation>
</comment>
<feature type="compositionally biased region" description="Polar residues" evidence="5">
    <location>
        <begin position="80"/>
        <end position="100"/>
    </location>
</feature>
<dbReference type="InterPro" id="IPR039913">
    <property type="entry name" value="RPAP1/Rba50"/>
</dbReference>
<keyword evidence="10" id="KW-1185">Reference proteome</keyword>